<gene>
    <name evidence="2" type="ORF">D9O40_06685</name>
</gene>
<dbReference type="InterPro" id="IPR019206">
    <property type="entry name" value="DUF2085_TM"/>
</dbReference>
<dbReference type="AlphaFoldDB" id="A0A3M0SV96"/>
<organism evidence="2 3">
    <name type="scientific">Clostridium autoethanogenum</name>
    <dbReference type="NCBI Taxonomy" id="84023"/>
    <lineage>
        <taxon>Bacteria</taxon>
        <taxon>Bacillati</taxon>
        <taxon>Bacillota</taxon>
        <taxon>Clostridia</taxon>
        <taxon>Eubacteriales</taxon>
        <taxon>Clostridiaceae</taxon>
        <taxon>Clostridium</taxon>
    </lineage>
</organism>
<dbReference type="Proteomes" id="UP000277999">
    <property type="component" value="Unassembled WGS sequence"/>
</dbReference>
<comment type="caution">
    <text evidence="2">The sequence shown here is derived from an EMBL/GenBank/DDBJ whole genome shotgun (WGS) entry which is preliminary data.</text>
</comment>
<accession>A0A3M0SV96</accession>
<name>A0A3M0SV96_9CLOT</name>
<keyword evidence="1" id="KW-0472">Membrane</keyword>
<evidence type="ECO:0000256" key="1">
    <source>
        <dbReference type="SAM" id="Phobius"/>
    </source>
</evidence>
<feature type="transmembrane region" description="Helical" evidence="1">
    <location>
        <begin position="67"/>
        <end position="86"/>
    </location>
</feature>
<evidence type="ECO:0000313" key="2">
    <source>
        <dbReference type="EMBL" id="RMD02317.1"/>
    </source>
</evidence>
<sequence length="114" mass="12963">MKIMYKVKNNLGKVPLCNGRPERAPYIFGRCFFLCWRCTMVMVFSIISTIAMQYIDVSLAMSGTFRIIGVILMIPMIFDGSIQYFLKKDSTNVRRAITGSLFGIGVTIIEFQLT</sequence>
<dbReference type="EMBL" id="RFAQ01000014">
    <property type="protein sequence ID" value="RMD02317.1"/>
    <property type="molecule type" value="Genomic_DNA"/>
</dbReference>
<dbReference type="Pfam" id="PF09858">
    <property type="entry name" value="DUF2085"/>
    <property type="match status" value="1"/>
</dbReference>
<reference evidence="2 3" key="1">
    <citation type="submission" date="2018-10" db="EMBL/GenBank/DDBJ databases">
        <title>Genome-centric metagenomics revealed C2 chemical producing, CO utilizing Clostridium with novel acetogenic gene cluster.</title>
        <authorList>
            <person name="Kang H."/>
            <person name="Park B."/>
            <person name="Choi I.G."/>
            <person name="Chang I.S."/>
        </authorList>
    </citation>
    <scope>NUCLEOTIDE SEQUENCE [LARGE SCALE GENOMIC DNA]</scope>
    <source>
        <strain evidence="2 3">H21-9</strain>
    </source>
</reference>
<proteinExistence type="predicted"/>
<feature type="transmembrane region" description="Helical" evidence="1">
    <location>
        <begin position="31"/>
        <end position="55"/>
    </location>
</feature>
<keyword evidence="1" id="KW-0812">Transmembrane</keyword>
<protein>
    <submittedName>
        <fullName evidence="2">DUF2085 domain-containing protein</fullName>
    </submittedName>
</protein>
<dbReference type="RefSeq" id="WP_122058460.1">
    <property type="nucleotide sequence ID" value="NZ_RFAQ01000014.1"/>
</dbReference>
<keyword evidence="1" id="KW-1133">Transmembrane helix</keyword>
<evidence type="ECO:0000313" key="3">
    <source>
        <dbReference type="Proteomes" id="UP000277999"/>
    </source>
</evidence>